<dbReference type="PANTHER" id="PTHR22642:SF2">
    <property type="entry name" value="PROTEIN LONG AFTER FAR-RED 3"/>
    <property type="match status" value="1"/>
</dbReference>
<gene>
    <name evidence="2" type="ORF">ABE957_03510</name>
</gene>
<dbReference type="InterPro" id="IPR032466">
    <property type="entry name" value="Metal_Hydrolase"/>
</dbReference>
<proteinExistence type="predicted"/>
<dbReference type="RefSeq" id="WP_349757302.1">
    <property type="nucleotide sequence ID" value="NZ_JBEGCI010000003.1"/>
</dbReference>
<sequence>MITVYQAKSIITMNPSQPRATHIAVKEGRILAVGDLAAMQEFGEFTLDARFADRCLMPGFVEGHSHALEGTMWEYPYLGYFPRRDPEGQHWAGAQSIEAVQALLREQAERLPPGRPLIAWGFDPVYFEGARLDRRLLDEAVDHQPLVILHASLHVMTVNSAMLELAGLHRHADIEGIMIGEDGRPNGELQEMAAMHAIFETLDMNLFETVGSPKTLWRYGRVARNAGVTTITDLYNPLTDEGIEALQAVTADDAYPVRLVPAMAALAWSVDEGIQRLQGCLERGNDKLHFGPVKLMTDGSIQGYTARLKWPHYHDGHANGIWNAPPETLREIVEAYHQAGLQLHIHTNGDEAVELMLEALEGALTFWPKCDHRHTLQHCQVIDHAQLRRASSQGLCLNMFANHLYYWGDIHRQRTLGHERCQRLEPLASARRLGIPTAIHSDAPVTPLGPLFTAWCAVMRQTATGQVLGERERLSVHEALEMITLGAAYTLRLDHLVGSLEIGKFADMVALDRDPLASAPEDLKEIRVVATVLGGRVHEAE</sequence>
<comment type="caution">
    <text evidence="2">The sequence shown here is derived from an EMBL/GenBank/DDBJ whole genome shotgun (WGS) entry which is preliminary data.</text>
</comment>
<dbReference type="Gene3D" id="2.30.40.10">
    <property type="entry name" value="Urease, subunit C, domain 1"/>
    <property type="match status" value="1"/>
</dbReference>
<evidence type="ECO:0000313" key="2">
    <source>
        <dbReference type="EMBL" id="MEQ6887745.1"/>
    </source>
</evidence>
<dbReference type="InterPro" id="IPR033932">
    <property type="entry name" value="YtcJ-like"/>
</dbReference>
<evidence type="ECO:0000259" key="1">
    <source>
        <dbReference type="Pfam" id="PF07969"/>
    </source>
</evidence>
<dbReference type="SUPFAM" id="SSF51556">
    <property type="entry name" value="Metallo-dependent hydrolases"/>
    <property type="match status" value="1"/>
</dbReference>
<organism evidence="2 3">
    <name type="scientific">Halomonas pelophila</name>
    <dbReference type="NCBI Taxonomy" id="3151122"/>
    <lineage>
        <taxon>Bacteria</taxon>
        <taxon>Pseudomonadati</taxon>
        <taxon>Pseudomonadota</taxon>
        <taxon>Gammaproteobacteria</taxon>
        <taxon>Oceanospirillales</taxon>
        <taxon>Halomonadaceae</taxon>
        <taxon>Halomonas</taxon>
    </lineage>
</organism>
<dbReference type="InterPro" id="IPR013108">
    <property type="entry name" value="Amidohydro_3"/>
</dbReference>
<dbReference type="Pfam" id="PF07969">
    <property type="entry name" value="Amidohydro_3"/>
    <property type="match status" value="1"/>
</dbReference>
<protein>
    <submittedName>
        <fullName evidence="2">Amidohydrolase</fullName>
        <ecNumber evidence="2">3.5.-.-</ecNumber>
    </submittedName>
</protein>
<feature type="domain" description="Amidohydrolase 3" evidence="1">
    <location>
        <begin position="54"/>
        <end position="537"/>
    </location>
</feature>
<dbReference type="GO" id="GO:0016787">
    <property type="term" value="F:hydrolase activity"/>
    <property type="evidence" value="ECO:0007669"/>
    <property type="project" value="UniProtKB-KW"/>
</dbReference>
<dbReference type="CDD" id="cd01300">
    <property type="entry name" value="YtcJ_like"/>
    <property type="match status" value="1"/>
</dbReference>
<dbReference type="EC" id="3.5.-.-" evidence="2"/>
<keyword evidence="3" id="KW-1185">Reference proteome</keyword>
<dbReference type="Gene3D" id="3.20.20.140">
    <property type="entry name" value="Metal-dependent hydrolases"/>
    <property type="match status" value="1"/>
</dbReference>
<dbReference type="InterPro" id="IPR011059">
    <property type="entry name" value="Metal-dep_hydrolase_composite"/>
</dbReference>
<reference evidence="2 3" key="1">
    <citation type="submission" date="2024-05" db="EMBL/GenBank/DDBJ databases">
        <title>Halomonas sp. CS7 16S ribosomal RNA gene Genome sequencing and assembly.</title>
        <authorList>
            <person name="Yook S."/>
        </authorList>
    </citation>
    <scope>NUCLEOTIDE SEQUENCE [LARGE SCALE GENOMIC DNA]</scope>
    <source>
        <strain evidence="2 3">CS7</strain>
    </source>
</reference>
<dbReference type="Proteomes" id="UP001472978">
    <property type="component" value="Unassembled WGS sequence"/>
</dbReference>
<keyword evidence="2" id="KW-0378">Hydrolase</keyword>
<dbReference type="Gene3D" id="3.10.310.70">
    <property type="match status" value="1"/>
</dbReference>
<dbReference type="PANTHER" id="PTHR22642">
    <property type="entry name" value="IMIDAZOLONEPROPIONASE"/>
    <property type="match status" value="1"/>
</dbReference>
<dbReference type="EMBL" id="JBEGCI010000003">
    <property type="protein sequence ID" value="MEQ6887745.1"/>
    <property type="molecule type" value="Genomic_DNA"/>
</dbReference>
<name>A0ABV1N1Y3_9GAMM</name>
<accession>A0ABV1N1Y3</accession>
<dbReference type="SUPFAM" id="SSF51338">
    <property type="entry name" value="Composite domain of metallo-dependent hydrolases"/>
    <property type="match status" value="1"/>
</dbReference>
<evidence type="ECO:0000313" key="3">
    <source>
        <dbReference type="Proteomes" id="UP001472978"/>
    </source>
</evidence>